<keyword evidence="11" id="KW-1185">Reference proteome</keyword>
<dbReference type="PROSITE" id="PS51669">
    <property type="entry name" value="4FE4S_MOW_BIS_MGD"/>
    <property type="match status" value="1"/>
</dbReference>
<reference evidence="10 11" key="2">
    <citation type="journal article" date="2021" name="Int. J. Syst. Evol. Microbiol.">
        <title>Isolation and Polyphasic Characterization of Desulfuromonas versatilis sp. Nov., an Electrogenic Bacteria Capable of Versatile Metabolism Isolated from a Graphene Oxide-Reducing Enrichment Culture.</title>
        <authorList>
            <person name="Xie L."/>
            <person name="Yoshida N."/>
            <person name="Ishii S."/>
            <person name="Meng L."/>
        </authorList>
    </citation>
    <scope>NUCLEOTIDE SEQUENCE [LARGE SCALE GENOMIC DNA]</scope>
    <source>
        <strain evidence="10 11">NIT-T3</strain>
    </source>
</reference>
<name>A0ABM8HRH6_9BACT</name>
<accession>A0ABM8HRH6</accession>
<dbReference type="Gene3D" id="2.40.40.20">
    <property type="match status" value="1"/>
</dbReference>
<comment type="cofactor">
    <cofactor evidence="1">
        <name>Mo-bis(molybdopterin guanine dinucleotide)</name>
        <dbReference type="ChEBI" id="CHEBI:60539"/>
    </cofactor>
</comment>
<dbReference type="PROSITE" id="PS00932">
    <property type="entry name" value="MOLYBDOPTERIN_PROK_3"/>
    <property type="match status" value="1"/>
</dbReference>
<dbReference type="Gene3D" id="2.20.25.90">
    <property type="entry name" value="ADC-like domains"/>
    <property type="match status" value="1"/>
</dbReference>
<evidence type="ECO:0000256" key="7">
    <source>
        <dbReference type="ARBA" id="ARBA00023004"/>
    </source>
</evidence>
<keyword evidence="6" id="KW-0560">Oxidoreductase</keyword>
<dbReference type="RefSeq" id="WP_221250642.1">
    <property type="nucleotide sequence ID" value="NZ_AP024355.1"/>
</dbReference>
<feature type="domain" description="4Fe-4S Mo/W bis-MGD-type" evidence="9">
    <location>
        <begin position="55"/>
        <end position="112"/>
    </location>
</feature>
<keyword evidence="4" id="KW-0479">Metal-binding</keyword>
<dbReference type="EMBL" id="AP024355">
    <property type="protein sequence ID" value="BCR03168.1"/>
    <property type="molecule type" value="Genomic_DNA"/>
</dbReference>
<keyword evidence="7" id="KW-0408">Iron</keyword>
<dbReference type="Pfam" id="PF00384">
    <property type="entry name" value="Molybdopterin"/>
    <property type="match status" value="1"/>
</dbReference>
<organism evidence="10 11">
    <name type="scientific">Desulfuromonas versatilis</name>
    <dbReference type="NCBI Taxonomy" id="2802975"/>
    <lineage>
        <taxon>Bacteria</taxon>
        <taxon>Pseudomonadati</taxon>
        <taxon>Thermodesulfobacteriota</taxon>
        <taxon>Desulfuromonadia</taxon>
        <taxon>Desulfuromonadales</taxon>
        <taxon>Desulfuromonadaceae</taxon>
        <taxon>Desulfuromonas</taxon>
    </lineage>
</organism>
<dbReference type="PROSITE" id="PS51318">
    <property type="entry name" value="TAT"/>
    <property type="match status" value="1"/>
</dbReference>
<dbReference type="SUPFAM" id="SSF53706">
    <property type="entry name" value="Formate dehydrogenase/DMSO reductase, domains 1-3"/>
    <property type="match status" value="1"/>
</dbReference>
<evidence type="ECO:0000259" key="9">
    <source>
        <dbReference type="PROSITE" id="PS51669"/>
    </source>
</evidence>
<gene>
    <name evidence="10" type="ORF">DESUT3_02370</name>
</gene>
<dbReference type="InterPro" id="IPR006657">
    <property type="entry name" value="MoPterin_dinucl-bd_dom"/>
</dbReference>
<reference evidence="10 11" key="1">
    <citation type="journal article" date="2016" name="C (Basel)">
        <title>Selective Growth of and Electricity Production by Marine Exoelectrogenic Bacteria in Self-Aggregated Hydrogel of Microbially Reduced Graphene Oxide.</title>
        <authorList>
            <person name="Yoshida N."/>
            <person name="Goto Y."/>
            <person name="Miyata Y."/>
        </authorList>
    </citation>
    <scope>NUCLEOTIDE SEQUENCE [LARGE SCALE GENOMIC DNA]</scope>
    <source>
        <strain evidence="10 11">NIT-T3</strain>
    </source>
</reference>
<evidence type="ECO:0000256" key="6">
    <source>
        <dbReference type="ARBA" id="ARBA00023002"/>
    </source>
</evidence>
<evidence type="ECO:0000256" key="8">
    <source>
        <dbReference type="ARBA" id="ARBA00023014"/>
    </source>
</evidence>
<evidence type="ECO:0000256" key="5">
    <source>
        <dbReference type="ARBA" id="ARBA00022729"/>
    </source>
</evidence>
<keyword evidence="8" id="KW-0411">Iron-sulfur</keyword>
<proteinExistence type="inferred from homology"/>
<evidence type="ECO:0000313" key="10">
    <source>
        <dbReference type="EMBL" id="BCR03168.1"/>
    </source>
</evidence>
<dbReference type="InterPro" id="IPR009010">
    <property type="entry name" value="Asp_de-COase-like_dom_sf"/>
</dbReference>
<dbReference type="PANTHER" id="PTHR43742:SF6">
    <property type="entry name" value="OXIDOREDUCTASE YYAE-RELATED"/>
    <property type="match status" value="1"/>
</dbReference>
<dbReference type="InterPro" id="IPR006656">
    <property type="entry name" value="Mopterin_OxRdtase"/>
</dbReference>
<dbReference type="SUPFAM" id="SSF50692">
    <property type="entry name" value="ADC-like"/>
    <property type="match status" value="1"/>
</dbReference>
<evidence type="ECO:0000256" key="4">
    <source>
        <dbReference type="ARBA" id="ARBA00022723"/>
    </source>
</evidence>
<dbReference type="Gene3D" id="3.30.2070.10">
    <property type="entry name" value="Formate dehydrogenase/DMSO reductase"/>
    <property type="match status" value="1"/>
</dbReference>
<dbReference type="Gene3D" id="3.40.50.740">
    <property type="match status" value="1"/>
</dbReference>
<dbReference type="Proteomes" id="UP001319827">
    <property type="component" value="Chromosome"/>
</dbReference>
<dbReference type="Gene3D" id="3.40.228.10">
    <property type="entry name" value="Dimethylsulfoxide Reductase, domain 2"/>
    <property type="match status" value="1"/>
</dbReference>
<dbReference type="PANTHER" id="PTHR43742">
    <property type="entry name" value="TRIMETHYLAMINE-N-OXIDE REDUCTASE"/>
    <property type="match status" value="1"/>
</dbReference>
<dbReference type="CDD" id="cd02766">
    <property type="entry name" value="MopB_3"/>
    <property type="match status" value="1"/>
</dbReference>
<evidence type="ECO:0000256" key="3">
    <source>
        <dbReference type="ARBA" id="ARBA00022505"/>
    </source>
</evidence>
<sequence length="757" mass="83956">MKDSCKDLVSRALGSSVSRRRFLQMLALSGAAAAVPGSLLRAATAGAEIGYEEAFEVFRNACPRNCYDSCSIKTFVKDGVIQFVEGASESSFTAGGLCVKGYAYPRRVYSPDRIKYPMLQVGRGSGNWKRLSWEEAIDRIAGKILEINEKDGNLLGLALDKYSGNFGITHYGVEGMMSSLGYTTRFVGTPCWPAGIDAQNYDTGEMWCNDPEDMVESKYIIVWGANPAWCSVHSMKFIFEAQRRGAKLVVIDPVFTQTAAKADLYIQVDTAGDGALALGMARHLLDKGKIDRRFVTEHALGFEDFANYLRQNVTLEWAAEESGVPVPVIRQLAEEFAAADPATVWIGYGMQRHTNGGASVRAIDALVAMTGNIGKVGGGARYGHLRTWGFNYNAMVNSAPEGAVGMVDGAGIKGDFHFIGEGGAKYTDRPLNMNQLGREILQTQDPQIRMLWLACRNPFSQDPDTALLKKAFDTLEMVVVVDQFFTKSVEQADIVLPHTTLFEEYTVNVGYWHYWLSLNEQAIQPMYESKSDVQIAALLSRRMNELKPGSCTFPTELDTRKWMEKEFNQGIYDLFGLNSWEDLRQGPAKAKIPSSAAWHDFKFKTPSGKYEFSSALAAEHGHKALPEYRPKRAATAPLRLLTPHSKFSLHSQFQNLDFMEDFNPEPLVYIHPATARARGIGDGDQVRVFNRLGDARLKARLTDNVSADVLLMYEAWFRNSDFNVQNLLDDESADMGAYKTGAPGIATHDQFADVERA</sequence>
<dbReference type="InterPro" id="IPR006311">
    <property type="entry name" value="TAT_signal"/>
</dbReference>
<evidence type="ECO:0000256" key="2">
    <source>
        <dbReference type="ARBA" id="ARBA00010312"/>
    </source>
</evidence>
<evidence type="ECO:0000256" key="1">
    <source>
        <dbReference type="ARBA" id="ARBA00001942"/>
    </source>
</evidence>
<dbReference type="Pfam" id="PF01568">
    <property type="entry name" value="Molydop_binding"/>
    <property type="match status" value="1"/>
</dbReference>
<dbReference type="InterPro" id="IPR050612">
    <property type="entry name" value="Prok_Mopterin_Oxidored"/>
</dbReference>
<evidence type="ECO:0000313" key="11">
    <source>
        <dbReference type="Proteomes" id="UP001319827"/>
    </source>
</evidence>
<keyword evidence="3" id="KW-0500">Molybdenum</keyword>
<dbReference type="Pfam" id="PF04879">
    <property type="entry name" value="Molybdop_Fe4S4"/>
    <property type="match status" value="1"/>
</dbReference>
<protein>
    <submittedName>
        <fullName evidence="10">DMSO reductase subunit A</fullName>
    </submittedName>
</protein>
<dbReference type="SMART" id="SM00926">
    <property type="entry name" value="Molybdop_Fe4S4"/>
    <property type="match status" value="1"/>
</dbReference>
<dbReference type="InterPro" id="IPR006655">
    <property type="entry name" value="Mopterin_OxRdtase_prok_CS"/>
</dbReference>
<keyword evidence="5" id="KW-0732">Signal</keyword>
<dbReference type="InterPro" id="IPR006963">
    <property type="entry name" value="Mopterin_OxRdtase_4Fe-4S_dom"/>
</dbReference>
<comment type="similarity">
    <text evidence="2">Belongs to the prokaryotic molybdopterin-containing oxidoreductase family.</text>
</comment>